<organism evidence="3 4">
    <name type="scientific">Sagittula salina</name>
    <dbReference type="NCBI Taxonomy" id="2820268"/>
    <lineage>
        <taxon>Bacteria</taxon>
        <taxon>Pseudomonadati</taxon>
        <taxon>Pseudomonadota</taxon>
        <taxon>Alphaproteobacteria</taxon>
        <taxon>Rhodobacterales</taxon>
        <taxon>Roseobacteraceae</taxon>
        <taxon>Sagittula</taxon>
    </lineage>
</organism>
<reference evidence="3" key="1">
    <citation type="submission" date="2021-03" db="EMBL/GenBank/DDBJ databases">
        <title>Sagittula salina sp. nov. strain M10.9X isolated from the marine waste.</title>
        <authorList>
            <person name="Satari L."/>
            <person name="Molina-Menor E."/>
            <person name="Vidal-Verdu A."/>
            <person name="Pascual J."/>
            <person name="Pereto J."/>
            <person name="Porcar M."/>
        </authorList>
    </citation>
    <scope>NUCLEOTIDE SEQUENCE</scope>
    <source>
        <strain evidence="3">M10.9X</strain>
    </source>
</reference>
<dbReference type="Proteomes" id="UP000675940">
    <property type="component" value="Unassembled WGS sequence"/>
</dbReference>
<feature type="domain" description="DUF7742" evidence="2">
    <location>
        <begin position="2"/>
        <end position="87"/>
    </location>
</feature>
<evidence type="ECO:0000259" key="2">
    <source>
        <dbReference type="Pfam" id="PF24891"/>
    </source>
</evidence>
<dbReference type="InterPro" id="IPR056644">
    <property type="entry name" value="DUF7742"/>
</dbReference>
<comment type="caution">
    <text evidence="3">The sequence shown here is derived from an EMBL/GenBank/DDBJ whole genome shotgun (WGS) entry which is preliminary data.</text>
</comment>
<protein>
    <recommendedName>
        <fullName evidence="2">DUF7742 domain-containing protein</fullName>
    </recommendedName>
</protein>
<feature type="region of interest" description="Disordered" evidence="1">
    <location>
        <begin position="93"/>
        <end position="122"/>
    </location>
</feature>
<dbReference type="RefSeq" id="WP_209358404.1">
    <property type="nucleotide sequence ID" value="NZ_JAGISH010000001.1"/>
</dbReference>
<dbReference type="Pfam" id="PF24891">
    <property type="entry name" value="DUF7742"/>
    <property type="match status" value="1"/>
</dbReference>
<keyword evidence="4" id="KW-1185">Reference proteome</keyword>
<dbReference type="AlphaFoldDB" id="A0A940MGA8"/>
<evidence type="ECO:0000313" key="4">
    <source>
        <dbReference type="Proteomes" id="UP000675940"/>
    </source>
</evidence>
<evidence type="ECO:0000256" key="1">
    <source>
        <dbReference type="SAM" id="MobiDB-lite"/>
    </source>
</evidence>
<gene>
    <name evidence="3" type="ORF">J5474_00570</name>
</gene>
<sequence>MRPLLHGDIDVAARVLMLLPPEGRGPLIRRIIAEACAADAYRKRHGRAHALWGDGTLMAAALARPCARAPQITAEYLECQFFVLDALLAGHRNTGASSHKRTPEITALKPREPASRRTIPNF</sequence>
<dbReference type="EMBL" id="JAGISH010000001">
    <property type="protein sequence ID" value="MBP0480986.1"/>
    <property type="molecule type" value="Genomic_DNA"/>
</dbReference>
<evidence type="ECO:0000313" key="3">
    <source>
        <dbReference type="EMBL" id="MBP0480986.1"/>
    </source>
</evidence>
<proteinExistence type="predicted"/>
<name>A0A940MGA8_9RHOB</name>
<accession>A0A940MGA8</accession>